<evidence type="ECO:0000313" key="7">
    <source>
        <dbReference type="Proteomes" id="UP000074561"/>
    </source>
</evidence>
<evidence type="ECO:0000256" key="4">
    <source>
        <dbReference type="ARBA" id="ARBA00023163"/>
    </source>
</evidence>
<dbReference type="Pfam" id="PF00126">
    <property type="entry name" value="HTH_1"/>
    <property type="match status" value="1"/>
</dbReference>
<name>A0A127QAL9_9BURK</name>
<evidence type="ECO:0000256" key="2">
    <source>
        <dbReference type="ARBA" id="ARBA00023015"/>
    </source>
</evidence>
<reference evidence="6 7" key="1">
    <citation type="submission" date="2015-11" db="EMBL/GenBank/DDBJ databases">
        <title>Exploring the genomic traits of fungus-feeding bacterial genus Collimonas.</title>
        <authorList>
            <person name="Song C."/>
            <person name="Schmidt R."/>
            <person name="de Jager V."/>
            <person name="Krzyzanowska D."/>
            <person name="Jongedijk E."/>
            <person name="Cankar K."/>
            <person name="Beekwilder J."/>
            <person name="van Veen A."/>
            <person name="de Boer W."/>
            <person name="van Veen J.A."/>
            <person name="Garbeva P."/>
        </authorList>
    </citation>
    <scope>NUCLEOTIDE SEQUENCE [LARGE SCALE GENOMIC DNA]</scope>
    <source>
        <strain evidence="6 7">Ter91</strain>
    </source>
</reference>
<dbReference type="FunFam" id="1.10.10.10:FF:000001">
    <property type="entry name" value="LysR family transcriptional regulator"/>
    <property type="match status" value="1"/>
</dbReference>
<dbReference type="PRINTS" id="PR00039">
    <property type="entry name" value="HTHLYSR"/>
</dbReference>
<dbReference type="PATRIC" id="fig|279113.9.peg.4307"/>
<feature type="domain" description="HTH lysR-type" evidence="5">
    <location>
        <begin position="6"/>
        <end position="63"/>
    </location>
</feature>
<dbReference type="SUPFAM" id="SSF53850">
    <property type="entry name" value="Periplasmic binding protein-like II"/>
    <property type="match status" value="1"/>
</dbReference>
<dbReference type="SUPFAM" id="SSF46785">
    <property type="entry name" value="Winged helix' DNA-binding domain"/>
    <property type="match status" value="1"/>
</dbReference>
<dbReference type="InterPro" id="IPR000847">
    <property type="entry name" value="LysR_HTH_N"/>
</dbReference>
<organism evidence="6 7">
    <name type="scientific">Collimonas pratensis</name>
    <dbReference type="NCBI Taxonomy" id="279113"/>
    <lineage>
        <taxon>Bacteria</taxon>
        <taxon>Pseudomonadati</taxon>
        <taxon>Pseudomonadota</taxon>
        <taxon>Betaproteobacteria</taxon>
        <taxon>Burkholderiales</taxon>
        <taxon>Oxalobacteraceae</taxon>
        <taxon>Collimonas</taxon>
    </lineage>
</organism>
<dbReference type="KEGG" id="cpra:CPter91_4343"/>
<dbReference type="EMBL" id="CP013234">
    <property type="protein sequence ID" value="AMP06652.1"/>
    <property type="molecule type" value="Genomic_DNA"/>
</dbReference>
<dbReference type="PANTHER" id="PTHR30537">
    <property type="entry name" value="HTH-TYPE TRANSCRIPTIONAL REGULATOR"/>
    <property type="match status" value="1"/>
</dbReference>
<dbReference type="InterPro" id="IPR036388">
    <property type="entry name" value="WH-like_DNA-bd_sf"/>
</dbReference>
<keyword evidence="2" id="KW-0805">Transcription regulation</keyword>
<dbReference type="InterPro" id="IPR036390">
    <property type="entry name" value="WH_DNA-bd_sf"/>
</dbReference>
<accession>A0A127QAL9</accession>
<dbReference type="RefSeq" id="WP_061943240.1">
    <property type="nucleotide sequence ID" value="NZ_CP013234.1"/>
</dbReference>
<evidence type="ECO:0000256" key="3">
    <source>
        <dbReference type="ARBA" id="ARBA00023125"/>
    </source>
</evidence>
<dbReference type="OrthoDB" id="5526340at2"/>
<keyword evidence="3" id="KW-0238">DNA-binding</keyword>
<dbReference type="GO" id="GO:0006351">
    <property type="term" value="P:DNA-templated transcription"/>
    <property type="evidence" value="ECO:0007669"/>
    <property type="project" value="TreeGrafter"/>
</dbReference>
<dbReference type="PANTHER" id="PTHR30537:SF74">
    <property type="entry name" value="HTH-TYPE TRANSCRIPTIONAL REGULATOR TRPI"/>
    <property type="match status" value="1"/>
</dbReference>
<dbReference type="AlphaFoldDB" id="A0A127QAL9"/>
<evidence type="ECO:0000256" key="1">
    <source>
        <dbReference type="ARBA" id="ARBA00009437"/>
    </source>
</evidence>
<dbReference type="PROSITE" id="PS50931">
    <property type="entry name" value="HTH_LYSR"/>
    <property type="match status" value="1"/>
</dbReference>
<dbReference type="Gene3D" id="3.40.190.10">
    <property type="entry name" value="Periplasmic binding protein-like II"/>
    <property type="match status" value="2"/>
</dbReference>
<dbReference type="Gene3D" id="1.10.10.10">
    <property type="entry name" value="Winged helix-like DNA-binding domain superfamily/Winged helix DNA-binding domain"/>
    <property type="match status" value="1"/>
</dbReference>
<dbReference type="CDD" id="cd08432">
    <property type="entry name" value="PBP2_GcdR_TrpI_HvrB_AmpR_like"/>
    <property type="match status" value="1"/>
</dbReference>
<dbReference type="Proteomes" id="UP000074561">
    <property type="component" value="Chromosome"/>
</dbReference>
<dbReference type="InterPro" id="IPR058163">
    <property type="entry name" value="LysR-type_TF_proteobact-type"/>
</dbReference>
<sequence length="300" mass="33548">MTTRLPPLKPLRVFEAVVRTGSLTLAAAELHITHSAVSQQIKLLEQHFGITLFTRGQRGVEPTAAARLFFTDVKAGLDRIALGAEQLLNTGKVRIIRVSCTPSMAMRWLIPRLSSFQIDNPRVEIRVTTSTVAVEAIKEPFDVLIRRSPMHRADYECIRFLDDVLTPVASPRYLQQHPLKRPQDLLQASLLHLSSRSQTWTRWFDEVGVPVKGQLPGQIYEHFFLSLQAALTDLGVAMGSLALMEEDLAHGSLLPPFPDLCLQDKGFHLLFRAGLQDPVLANFTAWLQAKGRETSESIRA</sequence>
<keyword evidence="4" id="KW-0804">Transcription</keyword>
<protein>
    <submittedName>
        <fullName evidence="6">Bacterial regulatory helix-turn-helix, lysR family protein</fullName>
    </submittedName>
</protein>
<dbReference type="GO" id="GO:0043565">
    <property type="term" value="F:sequence-specific DNA binding"/>
    <property type="evidence" value="ECO:0007669"/>
    <property type="project" value="TreeGrafter"/>
</dbReference>
<dbReference type="FunFam" id="3.40.190.10:FF:000017">
    <property type="entry name" value="Glycine cleavage system transcriptional activator"/>
    <property type="match status" value="1"/>
</dbReference>
<dbReference type="STRING" id="279113.CPter91_4343"/>
<evidence type="ECO:0000313" key="6">
    <source>
        <dbReference type="EMBL" id="AMP06652.1"/>
    </source>
</evidence>
<gene>
    <name evidence="6" type="ORF">CPter91_4343</name>
</gene>
<comment type="similarity">
    <text evidence="1">Belongs to the LysR transcriptional regulatory family.</text>
</comment>
<dbReference type="InterPro" id="IPR005119">
    <property type="entry name" value="LysR_subst-bd"/>
</dbReference>
<proteinExistence type="inferred from homology"/>
<dbReference type="GO" id="GO:0003700">
    <property type="term" value="F:DNA-binding transcription factor activity"/>
    <property type="evidence" value="ECO:0007669"/>
    <property type="project" value="InterPro"/>
</dbReference>
<evidence type="ECO:0000259" key="5">
    <source>
        <dbReference type="PROSITE" id="PS50931"/>
    </source>
</evidence>
<dbReference type="Pfam" id="PF03466">
    <property type="entry name" value="LysR_substrate"/>
    <property type="match status" value="1"/>
</dbReference>